<accession>A0AAU7JNM6</accession>
<dbReference type="SUPFAM" id="SSF52402">
    <property type="entry name" value="Adenine nucleotide alpha hydrolases-like"/>
    <property type="match status" value="2"/>
</dbReference>
<gene>
    <name evidence="3" type="ORF">ABEG18_12555</name>
</gene>
<name>A0AAU7JNM6_9HYPH</name>
<dbReference type="EMBL" id="CP157484">
    <property type="protein sequence ID" value="XBO41544.1"/>
    <property type="molecule type" value="Genomic_DNA"/>
</dbReference>
<dbReference type="Pfam" id="PF00582">
    <property type="entry name" value="Usp"/>
    <property type="match status" value="1"/>
</dbReference>
<dbReference type="AlphaFoldDB" id="A0AAU7JNM6"/>
<dbReference type="CDD" id="cd00293">
    <property type="entry name" value="USP-like"/>
    <property type="match status" value="1"/>
</dbReference>
<dbReference type="PRINTS" id="PR01438">
    <property type="entry name" value="UNVRSLSTRESS"/>
</dbReference>
<comment type="similarity">
    <text evidence="1">Belongs to the universal stress protein A family.</text>
</comment>
<reference evidence="3" key="1">
    <citation type="submission" date="2024-05" db="EMBL/GenBank/DDBJ databases">
        <authorList>
            <person name="Kim S."/>
            <person name="Heo J."/>
            <person name="Choi H."/>
            <person name="Choi Y."/>
            <person name="Kwon S.-W."/>
            <person name="Kim Y."/>
        </authorList>
    </citation>
    <scope>NUCLEOTIDE SEQUENCE</scope>
    <source>
        <strain evidence="3">KACC 23698</strain>
    </source>
</reference>
<protein>
    <submittedName>
        <fullName evidence="3">Universal stress protein</fullName>
    </submittedName>
</protein>
<dbReference type="PANTHER" id="PTHR46268:SF15">
    <property type="entry name" value="UNIVERSAL STRESS PROTEIN HP_0031"/>
    <property type="match status" value="1"/>
</dbReference>
<proteinExistence type="inferred from homology"/>
<sequence>MPMKDILIELGGGRGGDATLNYGLSLATLLDAHATGVAPVGEVDDAYVFAEAAGVLVQRLSVEMHAAADALCERFLGAAATRGVVAEALKTTISSAAGDRQAAELARHFDLTVVSQPDAQKSTAEPSILQAALFGSGRPILVTPYIQRDPASLEHALVAWDGSREATLALAGALPLLRRAKRVEVTTINAEGLADLPGFNITRHLARHGVRAELRRITSDLDIGNALLSHAADVGADLLVMGGYAHSRFREVVLGGTTRTVLESATLPVLMAH</sequence>
<evidence type="ECO:0000259" key="2">
    <source>
        <dbReference type="Pfam" id="PF00582"/>
    </source>
</evidence>
<evidence type="ECO:0000313" key="3">
    <source>
        <dbReference type="EMBL" id="XBO41544.1"/>
    </source>
</evidence>
<organism evidence="3">
    <name type="scientific">Alsobacter sp. KACC 23698</name>
    <dbReference type="NCBI Taxonomy" id="3149229"/>
    <lineage>
        <taxon>Bacteria</taxon>
        <taxon>Pseudomonadati</taxon>
        <taxon>Pseudomonadota</taxon>
        <taxon>Alphaproteobacteria</taxon>
        <taxon>Hyphomicrobiales</taxon>
        <taxon>Alsobacteraceae</taxon>
        <taxon>Alsobacter</taxon>
    </lineage>
</organism>
<dbReference type="RefSeq" id="WP_406858399.1">
    <property type="nucleotide sequence ID" value="NZ_CP157484.1"/>
</dbReference>
<dbReference type="PANTHER" id="PTHR46268">
    <property type="entry name" value="STRESS RESPONSE PROTEIN NHAX"/>
    <property type="match status" value="1"/>
</dbReference>
<dbReference type="InterPro" id="IPR006016">
    <property type="entry name" value="UspA"/>
</dbReference>
<feature type="domain" description="UspA" evidence="2">
    <location>
        <begin position="157"/>
        <end position="272"/>
    </location>
</feature>
<dbReference type="InterPro" id="IPR006015">
    <property type="entry name" value="Universal_stress_UspA"/>
</dbReference>
<dbReference type="Gene3D" id="3.40.50.12370">
    <property type="match status" value="1"/>
</dbReference>
<evidence type="ECO:0000256" key="1">
    <source>
        <dbReference type="ARBA" id="ARBA00008791"/>
    </source>
</evidence>